<proteinExistence type="predicted"/>
<accession>A0A2Z6RDF6</accession>
<evidence type="ECO:0000313" key="2">
    <source>
        <dbReference type="Proteomes" id="UP000247702"/>
    </source>
</evidence>
<sequence>MCEYLHSSIIAGTNAILPARTISNDHTRKLPKDLETLLQHYHFLNRVLHSIRLLCKHPHTFSPSHDHKWSIYLVRLNNIYRFYNSIFSPIPVLPSTLSSCWTDNFQQIFVTLFHTFKLLRALSRSYHRIMLDHVFIDHPTAPQLLTDPKDISDAVVDHFQNAVPIKSTPSSHISALSDRWHSEYSPMDTVSPAIYDSLLSPLLWING</sequence>
<organism evidence="1 2">
    <name type="scientific">Rhizophagus clarus</name>
    <dbReference type="NCBI Taxonomy" id="94130"/>
    <lineage>
        <taxon>Eukaryota</taxon>
        <taxon>Fungi</taxon>
        <taxon>Fungi incertae sedis</taxon>
        <taxon>Mucoromycota</taxon>
        <taxon>Glomeromycotina</taxon>
        <taxon>Glomeromycetes</taxon>
        <taxon>Glomerales</taxon>
        <taxon>Glomeraceae</taxon>
        <taxon>Rhizophagus</taxon>
    </lineage>
</organism>
<dbReference type="AlphaFoldDB" id="A0A2Z6RDF6"/>
<dbReference type="EMBL" id="BEXD01001765">
    <property type="protein sequence ID" value="GBB95649.1"/>
    <property type="molecule type" value="Genomic_DNA"/>
</dbReference>
<keyword evidence="2" id="KW-1185">Reference proteome</keyword>
<comment type="caution">
    <text evidence="1">The sequence shown here is derived from an EMBL/GenBank/DDBJ whole genome shotgun (WGS) entry which is preliminary data.</text>
</comment>
<protein>
    <submittedName>
        <fullName evidence="1">Uncharacterized protein</fullName>
    </submittedName>
</protein>
<reference evidence="1 2" key="1">
    <citation type="submission" date="2017-11" db="EMBL/GenBank/DDBJ databases">
        <title>The genome of Rhizophagus clarus HR1 reveals common genetic basis of auxotrophy among arbuscular mycorrhizal fungi.</title>
        <authorList>
            <person name="Kobayashi Y."/>
        </authorList>
    </citation>
    <scope>NUCLEOTIDE SEQUENCE [LARGE SCALE GENOMIC DNA]</scope>
    <source>
        <strain evidence="1 2">HR1</strain>
    </source>
</reference>
<name>A0A2Z6RDF6_9GLOM</name>
<dbReference type="Proteomes" id="UP000247702">
    <property type="component" value="Unassembled WGS sequence"/>
</dbReference>
<evidence type="ECO:0000313" key="1">
    <source>
        <dbReference type="EMBL" id="GBB95649.1"/>
    </source>
</evidence>
<gene>
    <name evidence="1" type="ORF">RclHR1_25870006</name>
</gene>